<reference evidence="2 3" key="1">
    <citation type="submission" date="2020-10" db="EMBL/GenBank/DDBJ databases">
        <title>Investigation of anaerobic biodegradation of phenanthrene by a sulfate-dependent Geobacter anodireducens strain PheS2.</title>
        <authorList>
            <person name="Zhang Z."/>
        </authorList>
    </citation>
    <scope>NUCLEOTIDE SEQUENCE [LARGE SCALE GENOMIC DNA]</scope>
    <source>
        <strain evidence="2 3">PheS2</strain>
    </source>
</reference>
<sequence length="224" mass="24431">MIRPDRLSLILFVTLLLAGPSAWSYPVQYTLEGYVIQGPGIDDSAGFLSDMGITVGSRVSYSVVIDLDARGTMLMNDGTVIERTDSYGRGTFYAHYAGGSTITSNNYLSSYNGITENNYGGNKWLTSTFSERWLSVSSGNNYLSFYDMLLQPDALGEWSASSARAFGAGTMRNTIFDEFGNSSKFYFSAQITNAETVPVPEPSTFAFLGAGLAGIILLRRKKKI</sequence>
<dbReference type="InterPro" id="IPR013424">
    <property type="entry name" value="Ice-binding_C"/>
</dbReference>
<dbReference type="Pfam" id="PF07589">
    <property type="entry name" value="PEP-CTERM"/>
    <property type="match status" value="1"/>
</dbReference>
<feature type="domain" description="Ice-binding protein C-terminal" evidence="1">
    <location>
        <begin position="198"/>
        <end position="221"/>
    </location>
</feature>
<gene>
    <name evidence="2" type="ORF">IIE05_02010</name>
</gene>
<evidence type="ECO:0000313" key="3">
    <source>
        <dbReference type="Proteomes" id="UP000618926"/>
    </source>
</evidence>
<dbReference type="NCBIfam" id="TIGR02595">
    <property type="entry name" value="PEP_CTERM"/>
    <property type="match status" value="1"/>
</dbReference>
<dbReference type="EMBL" id="JADBFD010000002">
    <property type="protein sequence ID" value="MBE2886737.1"/>
    <property type="molecule type" value="Genomic_DNA"/>
</dbReference>
<dbReference type="Proteomes" id="UP000618926">
    <property type="component" value="Unassembled WGS sequence"/>
</dbReference>
<proteinExistence type="predicted"/>
<accession>A0ABR9NR44</accession>
<name>A0ABR9NR44_9BACT</name>
<dbReference type="RefSeq" id="WP_192905020.1">
    <property type="nucleotide sequence ID" value="NZ_JADBFD010000002.1"/>
</dbReference>
<comment type="caution">
    <text evidence="2">The sequence shown here is derived from an EMBL/GenBank/DDBJ whole genome shotgun (WGS) entry which is preliminary data.</text>
</comment>
<evidence type="ECO:0000259" key="1">
    <source>
        <dbReference type="Pfam" id="PF07589"/>
    </source>
</evidence>
<protein>
    <submittedName>
        <fullName evidence="2">PEP-CTERM sorting domain-containing protein</fullName>
    </submittedName>
</protein>
<organism evidence="2 3">
    <name type="scientific">Geobacter anodireducens</name>
    <dbReference type="NCBI Taxonomy" id="1340425"/>
    <lineage>
        <taxon>Bacteria</taxon>
        <taxon>Pseudomonadati</taxon>
        <taxon>Thermodesulfobacteriota</taxon>
        <taxon>Desulfuromonadia</taxon>
        <taxon>Geobacterales</taxon>
        <taxon>Geobacteraceae</taxon>
        <taxon>Geobacter</taxon>
    </lineage>
</organism>
<keyword evidence="3" id="KW-1185">Reference proteome</keyword>
<evidence type="ECO:0000313" key="2">
    <source>
        <dbReference type="EMBL" id="MBE2886737.1"/>
    </source>
</evidence>